<evidence type="ECO:0000256" key="1">
    <source>
        <dbReference type="SAM" id="SignalP"/>
    </source>
</evidence>
<dbReference type="InterPro" id="IPR013106">
    <property type="entry name" value="Ig_V-set"/>
</dbReference>
<organism evidence="3 4">
    <name type="scientific">Pleurodeles waltl</name>
    <name type="common">Iberian ribbed newt</name>
    <dbReference type="NCBI Taxonomy" id="8319"/>
    <lineage>
        <taxon>Eukaryota</taxon>
        <taxon>Metazoa</taxon>
        <taxon>Chordata</taxon>
        <taxon>Craniata</taxon>
        <taxon>Vertebrata</taxon>
        <taxon>Euteleostomi</taxon>
        <taxon>Amphibia</taxon>
        <taxon>Batrachia</taxon>
        <taxon>Caudata</taxon>
        <taxon>Salamandroidea</taxon>
        <taxon>Salamandridae</taxon>
        <taxon>Pleurodelinae</taxon>
        <taxon>Pleurodeles</taxon>
    </lineage>
</organism>
<gene>
    <name evidence="3" type="ORF">NDU88_003148</name>
</gene>
<evidence type="ECO:0000259" key="2">
    <source>
        <dbReference type="PROSITE" id="PS50835"/>
    </source>
</evidence>
<keyword evidence="4" id="KW-1185">Reference proteome</keyword>
<feature type="signal peptide" evidence="1">
    <location>
        <begin position="1"/>
        <end position="22"/>
    </location>
</feature>
<dbReference type="SUPFAM" id="SSF48726">
    <property type="entry name" value="Immunoglobulin"/>
    <property type="match status" value="1"/>
</dbReference>
<keyword evidence="1" id="KW-0732">Signal</keyword>
<dbReference type="InterPro" id="IPR036179">
    <property type="entry name" value="Ig-like_dom_sf"/>
</dbReference>
<feature type="domain" description="Ig-like" evidence="2">
    <location>
        <begin position="37"/>
        <end position="121"/>
    </location>
</feature>
<proteinExistence type="predicted"/>
<protein>
    <recommendedName>
        <fullName evidence="2">Ig-like domain-containing protein</fullName>
    </recommendedName>
</protein>
<evidence type="ECO:0000313" key="3">
    <source>
        <dbReference type="EMBL" id="KAJ1162681.1"/>
    </source>
</evidence>
<sequence length="157" mass="17102">MARLLFSCILLLELALFTGFLGGMGVLQPATLIGLMGSSVTLNCTCQCQGRSVHRSSSRWDVHHNKTTTKELWRGGDGKQTLEAASQEETRYAGHHANYTSSLAIKSLQISDAGTYVCTINTIIPPPIREEKGQGTVLRVVGKCQGPVNLKRPVKYN</sequence>
<reference evidence="3" key="1">
    <citation type="journal article" date="2022" name="bioRxiv">
        <title>Sequencing and chromosome-scale assembly of the giantPleurodeles waltlgenome.</title>
        <authorList>
            <person name="Brown T."/>
            <person name="Elewa A."/>
            <person name="Iarovenko S."/>
            <person name="Subramanian E."/>
            <person name="Araus A.J."/>
            <person name="Petzold A."/>
            <person name="Susuki M."/>
            <person name="Suzuki K.-i.T."/>
            <person name="Hayashi T."/>
            <person name="Toyoda A."/>
            <person name="Oliveira C."/>
            <person name="Osipova E."/>
            <person name="Leigh N.D."/>
            <person name="Simon A."/>
            <person name="Yun M.H."/>
        </authorList>
    </citation>
    <scope>NUCLEOTIDE SEQUENCE</scope>
    <source>
        <strain evidence="3">20211129_DDA</strain>
        <tissue evidence="3">Liver</tissue>
    </source>
</reference>
<name>A0AAV7SCM2_PLEWA</name>
<dbReference type="PROSITE" id="PS50835">
    <property type="entry name" value="IG_LIKE"/>
    <property type="match status" value="1"/>
</dbReference>
<dbReference type="InterPro" id="IPR013783">
    <property type="entry name" value="Ig-like_fold"/>
</dbReference>
<evidence type="ECO:0000313" key="4">
    <source>
        <dbReference type="Proteomes" id="UP001066276"/>
    </source>
</evidence>
<dbReference type="InterPro" id="IPR007110">
    <property type="entry name" value="Ig-like_dom"/>
</dbReference>
<dbReference type="EMBL" id="JANPWB010000008">
    <property type="protein sequence ID" value="KAJ1162681.1"/>
    <property type="molecule type" value="Genomic_DNA"/>
</dbReference>
<dbReference type="InterPro" id="IPR003599">
    <property type="entry name" value="Ig_sub"/>
</dbReference>
<comment type="caution">
    <text evidence="3">The sequence shown here is derived from an EMBL/GenBank/DDBJ whole genome shotgun (WGS) entry which is preliminary data.</text>
</comment>
<dbReference type="SMART" id="SM00409">
    <property type="entry name" value="IG"/>
    <property type="match status" value="1"/>
</dbReference>
<accession>A0AAV7SCM2</accession>
<dbReference type="AlphaFoldDB" id="A0AAV7SCM2"/>
<dbReference type="Proteomes" id="UP001066276">
    <property type="component" value="Chromosome 4_2"/>
</dbReference>
<dbReference type="Pfam" id="PF07686">
    <property type="entry name" value="V-set"/>
    <property type="match status" value="1"/>
</dbReference>
<feature type="chain" id="PRO_5043395282" description="Ig-like domain-containing protein" evidence="1">
    <location>
        <begin position="23"/>
        <end position="157"/>
    </location>
</feature>
<dbReference type="Gene3D" id="2.60.40.10">
    <property type="entry name" value="Immunoglobulins"/>
    <property type="match status" value="1"/>
</dbReference>